<dbReference type="InterPro" id="IPR001251">
    <property type="entry name" value="CRAL-TRIO_dom"/>
</dbReference>
<proteinExistence type="predicted"/>
<dbReference type="RefSeq" id="XP_005110888.3">
    <property type="nucleotide sequence ID" value="XM_005110831.3"/>
</dbReference>
<dbReference type="GeneID" id="101848004"/>
<dbReference type="Gene3D" id="1.10.8.20">
    <property type="entry name" value="N-terminal domain of phosphatidylinositol transfer protein sec14p"/>
    <property type="match status" value="1"/>
</dbReference>
<dbReference type="InterPro" id="IPR036865">
    <property type="entry name" value="CRAL-TRIO_dom_sf"/>
</dbReference>
<keyword evidence="2" id="KW-1185">Reference proteome</keyword>
<organism evidence="2 3">
    <name type="scientific">Aplysia californica</name>
    <name type="common">California sea hare</name>
    <dbReference type="NCBI Taxonomy" id="6500"/>
    <lineage>
        <taxon>Eukaryota</taxon>
        <taxon>Metazoa</taxon>
        <taxon>Spiralia</taxon>
        <taxon>Lophotrochozoa</taxon>
        <taxon>Mollusca</taxon>
        <taxon>Gastropoda</taxon>
        <taxon>Heterobranchia</taxon>
        <taxon>Euthyneura</taxon>
        <taxon>Tectipleura</taxon>
        <taxon>Aplysiida</taxon>
        <taxon>Aplysioidea</taxon>
        <taxon>Aplysiidae</taxon>
        <taxon>Aplysia</taxon>
    </lineage>
</organism>
<dbReference type="InterPro" id="IPR036273">
    <property type="entry name" value="CRAL/TRIO_N_dom_sf"/>
</dbReference>
<dbReference type="SMART" id="SM01100">
    <property type="entry name" value="CRAL_TRIO_N"/>
    <property type="match status" value="1"/>
</dbReference>
<name>A0ABM0K7W3_APLCA</name>
<protein>
    <submittedName>
        <fullName evidence="3">Alpha-tocopherol transfer protein-like</fullName>
    </submittedName>
</protein>
<reference evidence="3" key="1">
    <citation type="submission" date="2025-08" db="UniProtKB">
        <authorList>
            <consortium name="RefSeq"/>
        </authorList>
    </citation>
    <scope>IDENTIFICATION</scope>
</reference>
<dbReference type="PANTHER" id="PTHR10174:SF130">
    <property type="entry name" value="ALPHA-TOCOPHEROL TRANSFER PROTEIN-LIKE"/>
    <property type="match status" value="1"/>
</dbReference>
<dbReference type="PANTHER" id="PTHR10174">
    <property type="entry name" value="ALPHA-TOCOPHEROL TRANSFER PROTEIN-RELATED"/>
    <property type="match status" value="1"/>
</dbReference>
<dbReference type="SUPFAM" id="SSF52087">
    <property type="entry name" value="CRAL/TRIO domain"/>
    <property type="match status" value="1"/>
</dbReference>
<dbReference type="SMART" id="SM00516">
    <property type="entry name" value="SEC14"/>
    <property type="match status" value="1"/>
</dbReference>
<evidence type="ECO:0000313" key="3">
    <source>
        <dbReference type="RefSeq" id="XP_005110888.3"/>
    </source>
</evidence>
<sequence length="292" mass="33872">MSVSANEEFSHYVCRMCPEALQRARQELHEDPDTRLLEASTFKQRLQKVPGLNPRKDIRFLLLFLRARKFDQERAYQLALNYFKVKVDRPDIFGDLTPSKVKGLMDAGVFEVLDKRDMFDCKVLIIRLGKWDPNHHPMLELFRGIVLVTTKMVEDEDTQVYGLALIIDMADVTLRHAREVTPSLARMGMQLMQDVAPIRLKRLSFVHEPIFFDLLFTVMKPFIKNKLMGRINLLGKKTEKLQLYSDPDSLPEDLGGNMKPFSNQAWNDSFMASETQFFEDNAFGFEDKKSSK</sequence>
<dbReference type="PRINTS" id="PR00180">
    <property type="entry name" value="CRETINALDHBP"/>
</dbReference>
<dbReference type="Proteomes" id="UP000694888">
    <property type="component" value="Unplaced"/>
</dbReference>
<evidence type="ECO:0000259" key="1">
    <source>
        <dbReference type="PROSITE" id="PS50191"/>
    </source>
</evidence>
<dbReference type="Gene3D" id="3.40.525.10">
    <property type="entry name" value="CRAL-TRIO lipid binding domain"/>
    <property type="match status" value="1"/>
</dbReference>
<accession>A0ABM0K7W3</accession>
<dbReference type="InterPro" id="IPR011074">
    <property type="entry name" value="CRAL/TRIO_N_dom"/>
</dbReference>
<gene>
    <name evidence="3" type="primary">LOC101848004</name>
</gene>
<dbReference type="PROSITE" id="PS50191">
    <property type="entry name" value="CRAL_TRIO"/>
    <property type="match status" value="1"/>
</dbReference>
<dbReference type="SUPFAM" id="SSF46938">
    <property type="entry name" value="CRAL/TRIO N-terminal domain"/>
    <property type="match status" value="1"/>
</dbReference>
<feature type="domain" description="CRAL-TRIO" evidence="1">
    <location>
        <begin position="89"/>
        <end position="262"/>
    </location>
</feature>
<dbReference type="CDD" id="cd00170">
    <property type="entry name" value="SEC14"/>
    <property type="match status" value="1"/>
</dbReference>
<dbReference type="Gene3D" id="1.20.5.1200">
    <property type="entry name" value="Alpha-tocopherol transfer"/>
    <property type="match status" value="1"/>
</dbReference>
<dbReference type="Pfam" id="PF00650">
    <property type="entry name" value="CRAL_TRIO"/>
    <property type="match status" value="1"/>
</dbReference>
<evidence type="ECO:0000313" key="2">
    <source>
        <dbReference type="Proteomes" id="UP000694888"/>
    </source>
</evidence>